<feature type="transmembrane region" description="Helical" evidence="1">
    <location>
        <begin position="108"/>
        <end position="131"/>
    </location>
</feature>
<feature type="transmembrane region" description="Helical" evidence="1">
    <location>
        <begin position="402"/>
        <end position="423"/>
    </location>
</feature>
<gene>
    <name evidence="2" type="ORF">SAMN04488557_1695</name>
</gene>
<evidence type="ECO:0000313" key="3">
    <source>
        <dbReference type="Proteomes" id="UP000199423"/>
    </source>
</evidence>
<dbReference type="Proteomes" id="UP000199423">
    <property type="component" value="Unassembled WGS sequence"/>
</dbReference>
<feature type="transmembrane region" description="Helical" evidence="1">
    <location>
        <begin position="253"/>
        <end position="269"/>
    </location>
</feature>
<feature type="transmembrane region" description="Helical" evidence="1">
    <location>
        <begin position="69"/>
        <end position="88"/>
    </location>
</feature>
<dbReference type="STRING" id="51670.SAMN04488557_1695"/>
<name>A0A1I7NDG1_9HYPH</name>
<feature type="transmembrane region" description="Helical" evidence="1">
    <location>
        <begin position="46"/>
        <end position="62"/>
    </location>
</feature>
<evidence type="ECO:0008006" key="4">
    <source>
        <dbReference type="Google" id="ProtNLM"/>
    </source>
</evidence>
<proteinExistence type="predicted"/>
<evidence type="ECO:0000256" key="1">
    <source>
        <dbReference type="SAM" id="Phobius"/>
    </source>
</evidence>
<dbReference type="AlphaFoldDB" id="A0A1I7NDG1"/>
<reference evidence="3" key="1">
    <citation type="submission" date="2016-10" db="EMBL/GenBank/DDBJ databases">
        <authorList>
            <person name="Varghese N."/>
            <person name="Submissions S."/>
        </authorList>
    </citation>
    <scope>NUCLEOTIDE SEQUENCE [LARGE SCALE GENOMIC DNA]</scope>
    <source>
        <strain evidence="3">DSM 1565</strain>
    </source>
</reference>
<feature type="transmembrane region" description="Helical" evidence="1">
    <location>
        <begin position="178"/>
        <end position="198"/>
    </location>
</feature>
<dbReference type="EMBL" id="FPCH01000002">
    <property type="protein sequence ID" value="SFV32700.1"/>
    <property type="molecule type" value="Genomic_DNA"/>
</dbReference>
<accession>A0A1I7NDG1</accession>
<sequence length="486" mass="53231">MTGGRWTSGERLTRQDAPISFRIPHAALPTAIGVFLIGGLGPNIELAFIAVLVLLVASALLWRPGEPPILLFTFAYPWIQASISIFHSNWLGIRVTDYAPLSGDMQTAILLSLFGILILAIGMRLGAGAWYSQDARNARALALSQAIEKWFWLYAVSAAVSFAALAFAWTVPALSQPMLALAGLKWAFFFMFAYASFVRGARARLLFAIAFLGELALGVGGYFSDFKSVFFITIFAGFASGVRFTMRSLIMMSVLGALLLGFGIVWTAVKGQYRSYISGGEATQIVTVDYLTRMEKLSELVLGLDAQTLDESTEKLFRRVTYVEYFASVLNYVPSRVPHENGAILWDAVSRPFMPRMFFPDKAAIDDTARTNLYTGGLAGNSEGTSISLGYVAECYIDFGKFGMMIALLIIGLFYGALFRWFLRWKASPSLLGMAVATAVILPVGPLENSFTKVFGTLVIALLVAAALVTLIIPRWAPWLLVAQRR</sequence>
<feature type="transmembrane region" description="Helical" evidence="1">
    <location>
        <begin position="151"/>
        <end position="172"/>
    </location>
</feature>
<feature type="transmembrane region" description="Helical" evidence="1">
    <location>
        <begin position="21"/>
        <end position="40"/>
    </location>
</feature>
<feature type="transmembrane region" description="Helical" evidence="1">
    <location>
        <begin position="454"/>
        <end position="477"/>
    </location>
</feature>
<feature type="transmembrane region" description="Helical" evidence="1">
    <location>
        <begin position="205"/>
        <end position="223"/>
    </location>
</feature>
<keyword evidence="1" id="KW-0472">Membrane</keyword>
<organism evidence="2 3">
    <name type="scientific">Hyphomicrobium facile</name>
    <dbReference type="NCBI Taxonomy" id="51670"/>
    <lineage>
        <taxon>Bacteria</taxon>
        <taxon>Pseudomonadati</taxon>
        <taxon>Pseudomonadota</taxon>
        <taxon>Alphaproteobacteria</taxon>
        <taxon>Hyphomicrobiales</taxon>
        <taxon>Hyphomicrobiaceae</taxon>
        <taxon>Hyphomicrobium</taxon>
    </lineage>
</organism>
<keyword evidence="3" id="KW-1185">Reference proteome</keyword>
<keyword evidence="1" id="KW-0812">Transmembrane</keyword>
<evidence type="ECO:0000313" key="2">
    <source>
        <dbReference type="EMBL" id="SFV32700.1"/>
    </source>
</evidence>
<protein>
    <recommendedName>
        <fullName evidence="4">O-antigen polysaccharide polymerase Wzy</fullName>
    </recommendedName>
</protein>
<keyword evidence="1" id="KW-1133">Transmembrane helix</keyword>